<keyword evidence="3" id="KW-0647">Proteasome</keyword>
<feature type="compositionally biased region" description="Acidic residues" evidence="1">
    <location>
        <begin position="346"/>
        <end position="359"/>
    </location>
</feature>
<accession>A0A9K3LP28</accession>
<proteinExistence type="predicted"/>
<sequence length="487" mass="53834">MIRCLLLFHLLFVSSILSLKQRDAYPKQTTTTTSSPSSTFSSSSSSSSGLEDIPWSSESSSSSSLRSSILEASRYEDFPPIVFSPKGRLHKVEAALKASKLVTPRSNVVVAMKCRQGLLLVTTVPTSPFLNTTTISSSTTTTTTISEMVSDTDNEQDVKTTATTTTTFRSLFLLDETCETTTTSPILLDGPLFPHDVVAATGGNAVDGKLLRHALASLITRDVQSVSGLEPLGHRHRTINGPWHVVSAKRLARDMANLLQVGTQDLRKATIPLLASSLVVLGQKEIWRIDPTGQFWNCHLTVIGQDSDAVEASLYQSLLQKFKTKTHNHRPPPHQQQQQDVTMEGVDNDNGTDDDDDDDDSKKWWSMQTLIDYMESLPHTDALELVKECLTSHYVSKRNKQEPIIISSGTDQSSTIHPTNNNNNNNTVIPQVYWHAVILHYNNGKDDDDNDDDETETGTTKQLSSRRICNKIVTRGSLELWTVNPVL</sequence>
<dbReference type="GO" id="GO:0000502">
    <property type="term" value="C:proteasome complex"/>
    <property type="evidence" value="ECO:0007669"/>
    <property type="project" value="UniProtKB-KW"/>
</dbReference>
<evidence type="ECO:0000313" key="3">
    <source>
        <dbReference type="EMBL" id="KAG7365858.1"/>
    </source>
</evidence>
<protein>
    <submittedName>
        <fullName evidence="3">Proteasome subunit</fullName>
    </submittedName>
</protein>
<reference evidence="3" key="1">
    <citation type="journal article" date="2021" name="Sci. Rep.">
        <title>Diploid genomic architecture of Nitzschia inconspicua, an elite biomass production diatom.</title>
        <authorList>
            <person name="Oliver A."/>
            <person name="Podell S."/>
            <person name="Pinowska A."/>
            <person name="Traller J.C."/>
            <person name="Smith S.R."/>
            <person name="McClure R."/>
            <person name="Beliaev A."/>
            <person name="Bohutskyi P."/>
            <person name="Hill E.A."/>
            <person name="Rabines A."/>
            <person name="Zheng H."/>
            <person name="Allen L.Z."/>
            <person name="Kuo A."/>
            <person name="Grigoriev I.V."/>
            <person name="Allen A.E."/>
            <person name="Hazlebeck D."/>
            <person name="Allen E.E."/>
        </authorList>
    </citation>
    <scope>NUCLEOTIDE SEQUENCE</scope>
    <source>
        <strain evidence="3">Hildebrandi</strain>
    </source>
</reference>
<comment type="caution">
    <text evidence="3">The sequence shown here is derived from an EMBL/GenBank/DDBJ whole genome shotgun (WGS) entry which is preliminary data.</text>
</comment>
<reference evidence="3" key="2">
    <citation type="submission" date="2021-04" db="EMBL/GenBank/DDBJ databases">
        <authorList>
            <person name="Podell S."/>
        </authorList>
    </citation>
    <scope>NUCLEOTIDE SEQUENCE</scope>
    <source>
        <strain evidence="3">Hildebrandi</strain>
    </source>
</reference>
<dbReference type="Proteomes" id="UP000693970">
    <property type="component" value="Unassembled WGS sequence"/>
</dbReference>
<keyword evidence="4" id="KW-1185">Reference proteome</keyword>
<evidence type="ECO:0000256" key="2">
    <source>
        <dbReference type="SAM" id="SignalP"/>
    </source>
</evidence>
<organism evidence="3 4">
    <name type="scientific">Nitzschia inconspicua</name>
    <dbReference type="NCBI Taxonomy" id="303405"/>
    <lineage>
        <taxon>Eukaryota</taxon>
        <taxon>Sar</taxon>
        <taxon>Stramenopiles</taxon>
        <taxon>Ochrophyta</taxon>
        <taxon>Bacillariophyta</taxon>
        <taxon>Bacillariophyceae</taxon>
        <taxon>Bacillariophycidae</taxon>
        <taxon>Bacillariales</taxon>
        <taxon>Bacillariaceae</taxon>
        <taxon>Nitzschia</taxon>
    </lineage>
</organism>
<evidence type="ECO:0000313" key="4">
    <source>
        <dbReference type="Proteomes" id="UP000693970"/>
    </source>
</evidence>
<feature type="compositionally biased region" description="Acidic residues" evidence="1">
    <location>
        <begin position="446"/>
        <end position="456"/>
    </location>
</feature>
<dbReference type="EMBL" id="JAGRRH010000007">
    <property type="protein sequence ID" value="KAG7365858.1"/>
    <property type="molecule type" value="Genomic_DNA"/>
</dbReference>
<feature type="chain" id="PRO_5039907225" evidence="2">
    <location>
        <begin position="19"/>
        <end position="487"/>
    </location>
</feature>
<keyword evidence="2" id="KW-0732">Signal</keyword>
<dbReference type="OrthoDB" id="48472at2759"/>
<feature type="region of interest" description="Disordered" evidence="1">
    <location>
        <begin position="27"/>
        <end position="62"/>
    </location>
</feature>
<feature type="region of interest" description="Disordered" evidence="1">
    <location>
        <begin position="444"/>
        <end position="463"/>
    </location>
</feature>
<feature type="signal peptide" evidence="2">
    <location>
        <begin position="1"/>
        <end position="18"/>
    </location>
</feature>
<dbReference type="AlphaFoldDB" id="A0A9K3LP28"/>
<feature type="region of interest" description="Disordered" evidence="1">
    <location>
        <begin position="325"/>
        <end position="361"/>
    </location>
</feature>
<feature type="compositionally biased region" description="Low complexity" evidence="1">
    <location>
        <begin position="29"/>
        <end position="48"/>
    </location>
</feature>
<gene>
    <name evidence="3" type="ORF">IV203_028528</name>
</gene>
<name>A0A9K3LP28_9STRA</name>
<evidence type="ECO:0000256" key="1">
    <source>
        <dbReference type="SAM" id="MobiDB-lite"/>
    </source>
</evidence>